<reference evidence="7 8" key="1">
    <citation type="submission" date="2013-12" db="EMBL/GenBank/DDBJ databases">
        <title>Ecological redundancy of diverse viral populations within a natural community.</title>
        <authorList>
            <person name="Gregory A.C."/>
            <person name="LaButti K."/>
            <person name="Copeland A."/>
            <person name="Woyke T."/>
            <person name="Sullivan M.B."/>
        </authorList>
    </citation>
    <scope>NUCLEOTIDE SEQUENCE [LARGE SCALE GENOMIC DNA]</scope>
    <source>
        <strain evidence="7">Syn7803US105</strain>
    </source>
</reference>
<evidence type="ECO:0000256" key="1">
    <source>
        <dbReference type="ARBA" id="ARBA00001961"/>
    </source>
</evidence>
<dbReference type="GO" id="GO:0004656">
    <property type="term" value="F:procollagen-proline 4-dioxygenase activity"/>
    <property type="evidence" value="ECO:0007669"/>
    <property type="project" value="TreeGrafter"/>
</dbReference>
<dbReference type="PANTHER" id="PTHR10869:SF236">
    <property type="entry name" value="PROLYL 4-HYDROXYLASE ALPHA SUBUNIT DOMAIN-CONTAINING PROTEIN"/>
    <property type="match status" value="1"/>
</dbReference>
<dbReference type="OrthoDB" id="24122at10239"/>
<dbReference type="InterPro" id="IPR045054">
    <property type="entry name" value="P4HA-like"/>
</dbReference>
<evidence type="ECO:0000313" key="8">
    <source>
        <dbReference type="Proteomes" id="UP000033010"/>
    </source>
</evidence>
<dbReference type="Gene3D" id="2.60.120.620">
    <property type="entry name" value="q2cbj1_9rhob like domain"/>
    <property type="match status" value="1"/>
</dbReference>
<accession>A0A0E3FC70</accession>
<dbReference type="EMBL" id="KJ019071">
    <property type="protein sequence ID" value="AIX24501.1"/>
    <property type="molecule type" value="Genomic_DNA"/>
</dbReference>
<feature type="domain" description="Prolyl 4-hydroxylase alpha subunit" evidence="6">
    <location>
        <begin position="7"/>
        <end position="186"/>
    </location>
</feature>
<organism evidence="7 8">
    <name type="scientific">Synechococcus phage ACG-2014g</name>
    <dbReference type="NCBI Taxonomy" id="1493512"/>
    <lineage>
        <taxon>Viruses</taxon>
        <taxon>Duplodnaviria</taxon>
        <taxon>Heunggongvirae</taxon>
        <taxon>Uroviricota</taxon>
        <taxon>Caudoviricetes</taxon>
        <taxon>Pantevenvirales</taxon>
        <taxon>Kyanoviridae</taxon>
        <taxon>Macariavirus</taxon>
        <taxon>Macariavirus tuscon14g</taxon>
    </lineage>
</organism>
<evidence type="ECO:0000256" key="4">
    <source>
        <dbReference type="ARBA" id="ARBA00023002"/>
    </source>
</evidence>
<evidence type="ECO:0000313" key="7">
    <source>
        <dbReference type="EMBL" id="AIX24501.1"/>
    </source>
</evidence>
<dbReference type="GO" id="GO:0005506">
    <property type="term" value="F:iron ion binding"/>
    <property type="evidence" value="ECO:0007669"/>
    <property type="project" value="InterPro"/>
</dbReference>
<evidence type="ECO:0000259" key="6">
    <source>
        <dbReference type="SMART" id="SM00702"/>
    </source>
</evidence>
<sequence length="188" mass="22072">MAAKLVDYIRQYDNVVEESLCTRIINQFNDSDFIRIDQDKRPSFYELNISKLYLDKVPEWRDVQESLSKTFIGVVENYMNSLDIAVDFPDKYAFEEFRAKMYRNNGCDEFADHVDVGNYNSARRFLVLFLYLNDVVDGGDTNFPVLQHSVQPKRGSILVFPPTWQYRHAGRPPISDKKYILGTYLHYV</sequence>
<dbReference type="Pfam" id="PF13640">
    <property type="entry name" value="2OG-FeII_Oxy_3"/>
    <property type="match status" value="1"/>
</dbReference>
<protein>
    <submittedName>
        <fullName evidence="7">2OG-Fe(II) oxygenase</fullName>
    </submittedName>
</protein>
<dbReference type="SMART" id="SM00702">
    <property type="entry name" value="P4Hc"/>
    <property type="match status" value="1"/>
</dbReference>
<name>A0A0E3FC70_9CAUD</name>
<dbReference type="Proteomes" id="UP000033010">
    <property type="component" value="Segment"/>
</dbReference>
<evidence type="ECO:0000256" key="2">
    <source>
        <dbReference type="ARBA" id="ARBA00022723"/>
    </source>
</evidence>
<dbReference type="KEGG" id="vg:24171787"/>
<gene>
    <name evidence="7" type="ORF">Syn7803US105_157</name>
</gene>
<keyword evidence="2" id="KW-0479">Metal-binding</keyword>
<comment type="cofactor">
    <cofactor evidence="1">
        <name>L-ascorbate</name>
        <dbReference type="ChEBI" id="CHEBI:38290"/>
    </cofactor>
</comment>
<dbReference type="GeneID" id="24171787"/>
<keyword evidence="4" id="KW-0560">Oxidoreductase</keyword>
<evidence type="ECO:0000256" key="3">
    <source>
        <dbReference type="ARBA" id="ARBA00022964"/>
    </source>
</evidence>
<keyword evidence="8" id="KW-1185">Reference proteome</keyword>
<keyword evidence="5" id="KW-0408">Iron</keyword>
<keyword evidence="3" id="KW-0223">Dioxygenase</keyword>
<dbReference type="GO" id="GO:0031418">
    <property type="term" value="F:L-ascorbic acid binding"/>
    <property type="evidence" value="ECO:0007669"/>
    <property type="project" value="InterPro"/>
</dbReference>
<proteinExistence type="predicted"/>
<dbReference type="RefSeq" id="YP_009133717.1">
    <property type="nucleotide sequence ID" value="NC_026924.1"/>
</dbReference>
<dbReference type="InterPro" id="IPR006620">
    <property type="entry name" value="Pro_4_hyd_alph"/>
</dbReference>
<dbReference type="InterPro" id="IPR044862">
    <property type="entry name" value="Pro_4_hyd_alph_FE2OG_OXY"/>
</dbReference>
<dbReference type="PANTHER" id="PTHR10869">
    <property type="entry name" value="PROLYL 4-HYDROXYLASE ALPHA SUBUNIT"/>
    <property type="match status" value="1"/>
</dbReference>
<evidence type="ECO:0000256" key="5">
    <source>
        <dbReference type="ARBA" id="ARBA00023004"/>
    </source>
</evidence>